<evidence type="ECO:0000256" key="3">
    <source>
        <dbReference type="ARBA" id="ARBA00022837"/>
    </source>
</evidence>
<dbReference type="GO" id="GO:0005783">
    <property type="term" value="C:endoplasmic reticulum"/>
    <property type="evidence" value="ECO:0007669"/>
    <property type="project" value="TreeGrafter"/>
</dbReference>
<evidence type="ECO:0000256" key="1">
    <source>
        <dbReference type="ARBA" id="ARBA00022723"/>
    </source>
</evidence>
<evidence type="ECO:0000256" key="4">
    <source>
        <dbReference type="SAM" id="SignalP"/>
    </source>
</evidence>
<evidence type="ECO:0000313" key="6">
    <source>
        <dbReference type="EMBL" id="CAI9086929.1"/>
    </source>
</evidence>
<protein>
    <submittedName>
        <fullName evidence="6">OLC1v1020865C2</fullName>
    </submittedName>
</protein>
<evidence type="ECO:0000313" key="7">
    <source>
        <dbReference type="Proteomes" id="UP001161247"/>
    </source>
</evidence>
<reference evidence="6" key="1">
    <citation type="submission" date="2023-03" db="EMBL/GenBank/DDBJ databases">
        <authorList>
            <person name="Julca I."/>
        </authorList>
    </citation>
    <scope>NUCLEOTIDE SEQUENCE</scope>
</reference>
<gene>
    <name evidence="6" type="ORF">OLC1_LOCUS24892</name>
</gene>
<dbReference type="Proteomes" id="UP001161247">
    <property type="component" value="Unassembled WGS sequence"/>
</dbReference>
<name>A0AAV1BUE6_OLDCO</name>
<keyword evidence="4" id="KW-0732">Signal</keyword>
<keyword evidence="2" id="KW-0677">Repeat</keyword>
<comment type="caution">
    <text evidence="6">The sequence shown here is derived from an EMBL/GenBank/DDBJ whole genome shotgun (WGS) entry which is preliminary data.</text>
</comment>
<keyword evidence="7" id="KW-1185">Reference proteome</keyword>
<dbReference type="Gene3D" id="1.10.238.10">
    <property type="entry name" value="EF-hand"/>
    <property type="match status" value="2"/>
</dbReference>
<feature type="domain" description="EF-hand" evidence="5">
    <location>
        <begin position="172"/>
        <end position="207"/>
    </location>
</feature>
<dbReference type="SUPFAM" id="SSF47473">
    <property type="entry name" value="EF-hand"/>
    <property type="match status" value="2"/>
</dbReference>
<dbReference type="AlphaFoldDB" id="A0AAV1BUE6"/>
<evidence type="ECO:0000259" key="5">
    <source>
        <dbReference type="PROSITE" id="PS50222"/>
    </source>
</evidence>
<keyword evidence="3" id="KW-0106">Calcium</keyword>
<dbReference type="PANTHER" id="PTHR10827:SF98">
    <property type="entry name" value="45 KDA CALCIUM-BINDING PROTEIN"/>
    <property type="match status" value="1"/>
</dbReference>
<accession>A0AAV1BUE6</accession>
<proteinExistence type="predicted"/>
<feature type="chain" id="PRO_5043841406" evidence="4">
    <location>
        <begin position="31"/>
        <end position="349"/>
    </location>
</feature>
<dbReference type="InterPro" id="IPR002048">
    <property type="entry name" value="EF_hand_dom"/>
</dbReference>
<dbReference type="InterPro" id="IPR018247">
    <property type="entry name" value="EF_Hand_1_Ca_BS"/>
</dbReference>
<evidence type="ECO:0000256" key="2">
    <source>
        <dbReference type="ARBA" id="ARBA00022737"/>
    </source>
</evidence>
<sequence length="349" mass="40686">MSRAAALFTISATAFVLVVFFFQSTPHFQANRQNDQVAHIRRLGFQMMSPIFDPVMAKVQRIAEEKKSASFASAETELEEQEKKYFNDDGTLNLRLRLMVLFPVLDRSPKDGMLETKELEVWLTQQAIDRLYYKTLRALKFRDQDGDGSISFSDYFPDFTQQDIERNATGHGEPGWWMQQFRNADVDKSGTLSLYEFRDFLHPEDSRNDNIHRWLLTEKIRHIDENNDEILDLDEFTYGVYNTYKSYMEYESSGGGYIPTATELFAKLDLDKDKLLRVEELKPLFRYLCPGELVYAKHYAIFLIQEGDDNGDGKLSLEEMLNHEHIFFSAVYDNGKDDDDQIDGYHDEL</sequence>
<dbReference type="PROSITE" id="PS50222">
    <property type="entry name" value="EF_HAND_2"/>
    <property type="match status" value="2"/>
</dbReference>
<keyword evidence="1" id="KW-0479">Metal-binding</keyword>
<dbReference type="SMART" id="SM00054">
    <property type="entry name" value="EFh"/>
    <property type="match status" value="5"/>
</dbReference>
<organism evidence="6 7">
    <name type="scientific">Oldenlandia corymbosa var. corymbosa</name>
    <dbReference type="NCBI Taxonomy" id="529605"/>
    <lineage>
        <taxon>Eukaryota</taxon>
        <taxon>Viridiplantae</taxon>
        <taxon>Streptophyta</taxon>
        <taxon>Embryophyta</taxon>
        <taxon>Tracheophyta</taxon>
        <taxon>Spermatophyta</taxon>
        <taxon>Magnoliopsida</taxon>
        <taxon>eudicotyledons</taxon>
        <taxon>Gunneridae</taxon>
        <taxon>Pentapetalae</taxon>
        <taxon>asterids</taxon>
        <taxon>lamiids</taxon>
        <taxon>Gentianales</taxon>
        <taxon>Rubiaceae</taxon>
        <taxon>Rubioideae</taxon>
        <taxon>Spermacoceae</taxon>
        <taxon>Hedyotis-Oldenlandia complex</taxon>
        <taxon>Oldenlandia</taxon>
    </lineage>
</organism>
<feature type="signal peptide" evidence="4">
    <location>
        <begin position="1"/>
        <end position="30"/>
    </location>
</feature>
<dbReference type="GO" id="GO:0005509">
    <property type="term" value="F:calcium ion binding"/>
    <property type="evidence" value="ECO:0007669"/>
    <property type="project" value="InterPro"/>
</dbReference>
<dbReference type="InterPro" id="IPR011992">
    <property type="entry name" value="EF-hand-dom_pair"/>
</dbReference>
<dbReference type="EMBL" id="CATKSE010000001">
    <property type="protein sequence ID" value="CAI9086929.1"/>
    <property type="molecule type" value="Genomic_DNA"/>
</dbReference>
<dbReference type="PANTHER" id="PTHR10827">
    <property type="entry name" value="RETICULOCALBIN"/>
    <property type="match status" value="1"/>
</dbReference>
<dbReference type="Pfam" id="PF13202">
    <property type="entry name" value="EF-hand_5"/>
    <property type="match status" value="2"/>
</dbReference>
<feature type="domain" description="EF-hand" evidence="5">
    <location>
        <begin position="256"/>
        <end position="291"/>
    </location>
</feature>
<dbReference type="PROSITE" id="PS00018">
    <property type="entry name" value="EF_HAND_1"/>
    <property type="match status" value="3"/>
</dbReference>